<sequence>MKELIDVVAKMNRDIAQLKGLTTKESAQDWITRTGKKNWKVEGQDLDDNPTTPDNIVVFDADGNKRYIDGYYTTDPKKRAFFKDYYTAYSNPDKRDEMKQSTYAYDKGYKKHAPSTPYREFLKIVNARLKRFFTEHQINLKARQKLKIIGQFISYLWKIKYLPEYIKREDSRFSSYTDKDFADQDVVKRNKKSIEKIWEKYKNEITNHFDTMDDATFSTLYNAWRKYSTGAFQGGMELEPSSSSSSSSSSSPFNA</sequence>
<feature type="compositionally biased region" description="Low complexity" evidence="1">
    <location>
        <begin position="241"/>
        <end position="255"/>
    </location>
</feature>
<protein>
    <submittedName>
        <fullName evidence="2">Uncharacterized protein</fullName>
    </submittedName>
</protein>
<organism evidence="2">
    <name type="scientific">bioreactor metagenome</name>
    <dbReference type="NCBI Taxonomy" id="1076179"/>
    <lineage>
        <taxon>unclassified sequences</taxon>
        <taxon>metagenomes</taxon>
        <taxon>ecological metagenomes</taxon>
    </lineage>
</organism>
<dbReference type="AlphaFoldDB" id="A0A645F339"/>
<reference evidence="2" key="1">
    <citation type="submission" date="2019-08" db="EMBL/GenBank/DDBJ databases">
        <authorList>
            <person name="Kucharzyk K."/>
            <person name="Murdoch R.W."/>
            <person name="Higgins S."/>
            <person name="Loffler F."/>
        </authorList>
    </citation>
    <scope>NUCLEOTIDE SEQUENCE</scope>
</reference>
<dbReference type="EMBL" id="VSSQ01054827">
    <property type="protein sequence ID" value="MPN08738.1"/>
    <property type="molecule type" value="Genomic_DNA"/>
</dbReference>
<comment type="caution">
    <text evidence="2">The sequence shown here is derived from an EMBL/GenBank/DDBJ whole genome shotgun (WGS) entry which is preliminary data.</text>
</comment>
<gene>
    <name evidence="2" type="ORF">SDC9_156023</name>
</gene>
<evidence type="ECO:0000256" key="1">
    <source>
        <dbReference type="SAM" id="MobiDB-lite"/>
    </source>
</evidence>
<name>A0A645F339_9ZZZZ</name>
<evidence type="ECO:0000313" key="2">
    <source>
        <dbReference type="EMBL" id="MPN08738.1"/>
    </source>
</evidence>
<accession>A0A645F339</accession>
<proteinExistence type="predicted"/>
<feature type="region of interest" description="Disordered" evidence="1">
    <location>
        <begin position="236"/>
        <end position="255"/>
    </location>
</feature>